<keyword evidence="5" id="KW-0479">Metal-binding</keyword>
<dbReference type="InterPro" id="IPR006249">
    <property type="entry name" value="Aconitase/IRP2"/>
</dbReference>
<dbReference type="GO" id="GO:0006099">
    <property type="term" value="P:tricarboxylic acid cycle"/>
    <property type="evidence" value="ECO:0007669"/>
    <property type="project" value="UniProtKB-UniPathway"/>
</dbReference>
<evidence type="ECO:0000256" key="5">
    <source>
        <dbReference type="ARBA" id="ARBA00022723"/>
    </source>
</evidence>
<evidence type="ECO:0000256" key="3">
    <source>
        <dbReference type="ARBA" id="ARBA00007185"/>
    </source>
</evidence>
<feature type="domain" description="Aconitase/3-isopropylmalate dehydratase large subunit alpha/beta/alpha" evidence="12">
    <location>
        <begin position="71"/>
        <end position="555"/>
    </location>
</feature>
<evidence type="ECO:0000256" key="6">
    <source>
        <dbReference type="ARBA" id="ARBA00023004"/>
    </source>
</evidence>
<gene>
    <name evidence="14" type="ORF">EDC26_11626</name>
</gene>
<dbReference type="GO" id="GO:0003994">
    <property type="term" value="F:aconitate hydratase activity"/>
    <property type="evidence" value="ECO:0007669"/>
    <property type="project" value="UniProtKB-EC"/>
</dbReference>
<comment type="cofactor">
    <cofactor evidence="1">
        <name>[4Fe-4S] cluster</name>
        <dbReference type="ChEBI" id="CHEBI:49883"/>
    </cofactor>
</comment>
<evidence type="ECO:0000259" key="12">
    <source>
        <dbReference type="Pfam" id="PF00330"/>
    </source>
</evidence>
<feature type="domain" description="Aconitase A/isopropylmalate dehydratase small subunit swivel" evidence="13">
    <location>
        <begin position="688"/>
        <end position="813"/>
    </location>
</feature>
<evidence type="ECO:0000256" key="4">
    <source>
        <dbReference type="ARBA" id="ARBA00022485"/>
    </source>
</evidence>
<dbReference type="NCBIfam" id="TIGR01341">
    <property type="entry name" value="aconitase_1"/>
    <property type="match status" value="1"/>
</dbReference>
<dbReference type="UniPathway" id="UPA00223">
    <property type="reaction ID" value="UER00718"/>
</dbReference>
<proteinExistence type="inferred from homology"/>
<dbReference type="SUPFAM" id="SSF52016">
    <property type="entry name" value="LeuD/IlvD-like"/>
    <property type="match status" value="1"/>
</dbReference>
<dbReference type="InterPro" id="IPR015931">
    <property type="entry name" value="Acnase/IPM_dHydase_lsu_aba_1/3"/>
</dbReference>
<comment type="pathway">
    <text evidence="2">Carbohydrate metabolism; tricarboxylic acid cycle; isocitrate from oxaloacetate: step 2/2.</text>
</comment>
<organism evidence="14 15">
    <name type="scientific">Paralcaligenes ureilyticus</name>
    <dbReference type="NCBI Taxonomy" id="627131"/>
    <lineage>
        <taxon>Bacteria</taxon>
        <taxon>Pseudomonadati</taxon>
        <taxon>Pseudomonadota</taxon>
        <taxon>Betaproteobacteria</taxon>
        <taxon>Burkholderiales</taxon>
        <taxon>Alcaligenaceae</taxon>
        <taxon>Paralcaligenes</taxon>
    </lineage>
</organism>
<dbReference type="PRINTS" id="PR00415">
    <property type="entry name" value="ACONITASE"/>
</dbReference>
<reference evidence="14 15" key="1">
    <citation type="submission" date="2019-03" db="EMBL/GenBank/DDBJ databases">
        <title>Genomic Encyclopedia of Type Strains, Phase IV (KMG-IV): sequencing the most valuable type-strain genomes for metagenomic binning, comparative biology and taxonomic classification.</title>
        <authorList>
            <person name="Goeker M."/>
        </authorList>
    </citation>
    <scope>NUCLEOTIDE SEQUENCE [LARGE SCALE GENOMIC DNA]</scope>
    <source>
        <strain evidence="14 15">DSM 24591</strain>
    </source>
</reference>
<keyword evidence="7 10" id="KW-0411">Iron-sulfur</keyword>
<evidence type="ECO:0000256" key="1">
    <source>
        <dbReference type="ARBA" id="ARBA00001966"/>
    </source>
</evidence>
<dbReference type="InterPro" id="IPR000573">
    <property type="entry name" value="AconitaseA/IPMdHydase_ssu_swvl"/>
</dbReference>
<keyword evidence="8 10" id="KW-0456">Lyase</keyword>
<dbReference type="InterPro" id="IPR015928">
    <property type="entry name" value="Aconitase/3IPM_dehydase_swvl"/>
</dbReference>
<dbReference type="InterPro" id="IPR018136">
    <property type="entry name" value="Aconitase_4Fe-4S_BS"/>
</dbReference>
<comment type="caution">
    <text evidence="14">The sequence shown here is derived from an EMBL/GenBank/DDBJ whole genome shotgun (WGS) entry which is preliminary data.</text>
</comment>
<dbReference type="SUPFAM" id="SSF53732">
    <property type="entry name" value="Aconitase iron-sulfur domain"/>
    <property type="match status" value="1"/>
</dbReference>
<feature type="region of interest" description="Disordered" evidence="11">
    <location>
        <begin position="391"/>
        <end position="410"/>
    </location>
</feature>
<evidence type="ECO:0000256" key="10">
    <source>
        <dbReference type="RuleBase" id="RU361275"/>
    </source>
</evidence>
<dbReference type="InterPro" id="IPR036008">
    <property type="entry name" value="Aconitase_4Fe-4S_dom"/>
</dbReference>
<evidence type="ECO:0000259" key="13">
    <source>
        <dbReference type="Pfam" id="PF00694"/>
    </source>
</evidence>
<accession>A0A4R3LTZ6</accession>
<keyword evidence="6 10" id="KW-0408">Iron</keyword>
<dbReference type="GO" id="GO:0051539">
    <property type="term" value="F:4 iron, 4 sulfur cluster binding"/>
    <property type="evidence" value="ECO:0007669"/>
    <property type="project" value="UniProtKB-KW"/>
</dbReference>
<evidence type="ECO:0000256" key="2">
    <source>
        <dbReference type="ARBA" id="ARBA00004717"/>
    </source>
</evidence>
<name>A0A4R3LTZ6_9BURK</name>
<dbReference type="Pfam" id="PF00330">
    <property type="entry name" value="Aconitase"/>
    <property type="match status" value="1"/>
</dbReference>
<dbReference type="Gene3D" id="3.20.19.10">
    <property type="entry name" value="Aconitase, domain 4"/>
    <property type="match status" value="1"/>
</dbReference>
<comment type="catalytic activity">
    <reaction evidence="9 10">
        <text>citrate = D-threo-isocitrate</text>
        <dbReference type="Rhea" id="RHEA:10336"/>
        <dbReference type="ChEBI" id="CHEBI:15562"/>
        <dbReference type="ChEBI" id="CHEBI:16947"/>
        <dbReference type="EC" id="4.2.1.3"/>
    </reaction>
</comment>
<dbReference type="RefSeq" id="WP_132584621.1">
    <property type="nucleotide sequence ID" value="NZ_SMAJ01000016.1"/>
</dbReference>
<protein>
    <recommendedName>
        <fullName evidence="10">Aconitate hydratase</fullName>
        <shortName evidence="10">Aconitase</shortName>
        <ecNumber evidence="10">4.2.1.3</ecNumber>
    </recommendedName>
</protein>
<evidence type="ECO:0000256" key="9">
    <source>
        <dbReference type="ARBA" id="ARBA00023501"/>
    </source>
</evidence>
<dbReference type="InterPro" id="IPR001030">
    <property type="entry name" value="Acoase/IPM_deHydtase_lsu_aba"/>
</dbReference>
<evidence type="ECO:0000313" key="15">
    <source>
        <dbReference type="Proteomes" id="UP000295525"/>
    </source>
</evidence>
<dbReference type="EMBL" id="SMAJ01000016">
    <property type="protein sequence ID" value="TCT03059.1"/>
    <property type="molecule type" value="Genomic_DNA"/>
</dbReference>
<dbReference type="AlphaFoldDB" id="A0A4R3LTZ6"/>
<comment type="function">
    <text evidence="10">Catalyzes the isomerization of citrate to isocitrate via cis-aconitate.</text>
</comment>
<evidence type="ECO:0000256" key="7">
    <source>
        <dbReference type="ARBA" id="ARBA00023014"/>
    </source>
</evidence>
<evidence type="ECO:0000313" key="14">
    <source>
        <dbReference type="EMBL" id="TCT03059.1"/>
    </source>
</evidence>
<evidence type="ECO:0000256" key="8">
    <source>
        <dbReference type="ARBA" id="ARBA00023239"/>
    </source>
</evidence>
<dbReference type="OrthoDB" id="9764318at2"/>
<dbReference type="NCBIfam" id="NF006757">
    <property type="entry name" value="PRK09277.1"/>
    <property type="match status" value="1"/>
</dbReference>
<dbReference type="GO" id="GO:0046872">
    <property type="term" value="F:metal ion binding"/>
    <property type="evidence" value="ECO:0007669"/>
    <property type="project" value="UniProtKB-KW"/>
</dbReference>
<dbReference type="Proteomes" id="UP000295525">
    <property type="component" value="Unassembled WGS sequence"/>
</dbReference>
<evidence type="ECO:0000256" key="11">
    <source>
        <dbReference type="SAM" id="MobiDB-lite"/>
    </source>
</evidence>
<dbReference type="Gene3D" id="6.10.190.10">
    <property type="match status" value="1"/>
</dbReference>
<dbReference type="FunFam" id="3.20.19.10:FF:000001">
    <property type="entry name" value="Aconitate hydratase"/>
    <property type="match status" value="1"/>
</dbReference>
<sequence length="905" mass="97227">MIATLSIRDRTLRYAGIASEAEAAGQDIAAFPYVIRILLENLCRHRAWGDPVAIGEIQALLNWRDNTGVDLPLYVTRVILPDSSGLPVLQDLAALRDAVAGHHGDVKAVDTRIPVDLIVDHSLQVDNWAGPDAVARNLHREFERNEERYRFLKWAQQAFNGVRVFPPGTGIIHQVNLEHIAPVISCTDRADGTWAYPDFVIGGDSHTPMINALGVLGWGVGGIDAEAAVLGHAYTFPIPEVIGVRLTGVVRAPALTTDAALLVTQMLRKAGVAGNMVEFFGPAVADLSVPERATIANMAPEYGATCGFFPVDGQTIDYLRTTGRTAEHIESVEAYCRANHLFRLPGSEQPHYSRLIEIDLGLAVPSLAGPSRPQDRLAVGDIPADFRSRLHTPQGQGGFAAEAAAPGSTLPEPSLRHGSVVLAAITSCTNTSNPSVMLAAGLLAQKAVARGLKAAPWVKTSLAPGSRAVTRYLDQAGLTPALEALGFHTIGYGCTTCGGKSGPLDPDVVQEIEAQKLVVAAVLSGNRNFEGRIHKMIRANYIGSPPLVVAYALAGRIDIDYENEALACDANGNPVYLRDLWPSPTEIAALLPVARQQQLFAATYDPANFDATMWHELQAPTGQRFPWDPSSHYLVEPPFFEGTPDDNALERLADDLREARVLAAFGDSLTTDHISPGGEIPSETPAGQYLLAVGIQPRDFNSYVGRRCNFEVMARATFANIRIKNALMPETEGGLTRHFPDDVEMTIFDAAQAYRREGRGVIVLAGKEYGTGSSRDWAAKGSALLGVRAVIAESFERIHRANLVGMGVLPLAFLPGQGWRQLGLTGTERFSFEQVAEAVKTGRPVDVAAHRESGDVIRFQAMAQVLTAAERGLMAAGGIPKSVLRSFIPAETSRPGISAASTLSH</sequence>
<comment type="similarity">
    <text evidence="3 10">Belongs to the aconitase/IPM isomerase family.</text>
</comment>
<dbReference type="EC" id="4.2.1.3" evidence="10"/>
<dbReference type="PANTHER" id="PTHR11670">
    <property type="entry name" value="ACONITASE/IRON-RESPONSIVE ELEMENT FAMILY MEMBER"/>
    <property type="match status" value="1"/>
</dbReference>
<keyword evidence="4 10" id="KW-0004">4Fe-4S</keyword>
<keyword evidence="15" id="KW-1185">Reference proteome</keyword>
<dbReference type="PROSITE" id="PS00450">
    <property type="entry name" value="ACONITASE_1"/>
    <property type="match status" value="1"/>
</dbReference>
<dbReference type="Pfam" id="PF00694">
    <property type="entry name" value="Aconitase_C"/>
    <property type="match status" value="1"/>
</dbReference>
<dbReference type="NCBIfam" id="NF009520">
    <property type="entry name" value="PRK12881.1"/>
    <property type="match status" value="1"/>
</dbReference>
<dbReference type="Gene3D" id="3.30.499.10">
    <property type="entry name" value="Aconitase, domain 3"/>
    <property type="match status" value="2"/>
</dbReference>